<feature type="non-terminal residue" evidence="1">
    <location>
        <position position="122"/>
    </location>
</feature>
<gene>
    <name evidence="1" type="ORF">IWW36_005117</name>
</gene>
<evidence type="ECO:0000313" key="2">
    <source>
        <dbReference type="Proteomes" id="UP001139887"/>
    </source>
</evidence>
<dbReference type="Proteomes" id="UP001139887">
    <property type="component" value="Unassembled WGS sequence"/>
</dbReference>
<keyword evidence="2" id="KW-1185">Reference proteome</keyword>
<reference evidence="1" key="1">
    <citation type="submission" date="2022-07" db="EMBL/GenBank/DDBJ databases">
        <title>Phylogenomic reconstructions and comparative analyses of Kickxellomycotina fungi.</title>
        <authorList>
            <person name="Reynolds N.K."/>
            <person name="Stajich J.E."/>
            <person name="Barry K."/>
            <person name="Grigoriev I.V."/>
            <person name="Crous P."/>
            <person name="Smith M.E."/>
        </authorList>
    </citation>
    <scope>NUCLEOTIDE SEQUENCE</scope>
    <source>
        <strain evidence="1">NRRL 1566</strain>
    </source>
</reference>
<comment type="caution">
    <text evidence="1">The sequence shown here is derived from an EMBL/GenBank/DDBJ whole genome shotgun (WGS) entry which is preliminary data.</text>
</comment>
<name>A0A9W8LXE1_9FUNG</name>
<protein>
    <submittedName>
        <fullName evidence="1">Uncharacterized protein</fullName>
    </submittedName>
</protein>
<accession>A0A9W8LXE1</accession>
<feature type="non-terminal residue" evidence="1">
    <location>
        <position position="1"/>
    </location>
</feature>
<sequence>TLSHSIPLYSLPGSRMRLILQQILLKSPLTSVCVPPACPVVCTSGLVAATLCQPRRSTRGPLATIMSGSGITTVYCFCLPAVTLVRTTQNLALRSVRLMGFSSKLLDLAQPKKRLDSNAYSA</sequence>
<dbReference type="AlphaFoldDB" id="A0A9W8LXE1"/>
<dbReference type="EMBL" id="JANBUW010001031">
    <property type="protein sequence ID" value="KAJ2844609.1"/>
    <property type="molecule type" value="Genomic_DNA"/>
</dbReference>
<proteinExistence type="predicted"/>
<evidence type="ECO:0000313" key="1">
    <source>
        <dbReference type="EMBL" id="KAJ2844609.1"/>
    </source>
</evidence>
<organism evidence="1 2">
    <name type="scientific">Coemansia brasiliensis</name>
    <dbReference type="NCBI Taxonomy" id="2650707"/>
    <lineage>
        <taxon>Eukaryota</taxon>
        <taxon>Fungi</taxon>
        <taxon>Fungi incertae sedis</taxon>
        <taxon>Zoopagomycota</taxon>
        <taxon>Kickxellomycotina</taxon>
        <taxon>Kickxellomycetes</taxon>
        <taxon>Kickxellales</taxon>
        <taxon>Kickxellaceae</taxon>
        <taxon>Coemansia</taxon>
    </lineage>
</organism>